<keyword evidence="1" id="KW-1133">Transmembrane helix</keyword>
<reference evidence="2" key="1">
    <citation type="journal article" date="2014" name="Int. J. Syst. Evol. Microbiol.">
        <title>Complete genome sequence of Corynebacterium casei LMG S-19264T (=DSM 44701T), isolated from a smear-ripened cheese.</title>
        <authorList>
            <consortium name="US DOE Joint Genome Institute (JGI-PGF)"/>
            <person name="Walter F."/>
            <person name="Albersmeier A."/>
            <person name="Kalinowski J."/>
            <person name="Ruckert C."/>
        </authorList>
    </citation>
    <scope>NUCLEOTIDE SEQUENCE</scope>
    <source>
        <strain evidence="2">JCM 13583</strain>
    </source>
</reference>
<keyword evidence="3" id="KW-1185">Reference proteome</keyword>
<dbReference type="AlphaFoldDB" id="A0AA37BRM2"/>
<feature type="transmembrane region" description="Helical" evidence="1">
    <location>
        <begin position="55"/>
        <end position="72"/>
    </location>
</feature>
<comment type="caution">
    <text evidence="2">The sequence shown here is derived from an EMBL/GenBank/DDBJ whole genome shotgun (WGS) entry which is preliminary data.</text>
</comment>
<sequence length="160" mass="18567">MIINYFVDVPASLAGFLGMEAIARLMHKYVMHGILWPLHMDHHIEMGHRFQRNNFFALFFAAIAVSLFVLTLRTGNAAFASVGFGMAMYGLAYLIVHDMIIHNYYLHLRNRRHSRYVQNLIAVHELHHVNDGRNRGRNWGFLFYIPGIDEVPWKKGDGQK</sequence>
<reference evidence="2" key="2">
    <citation type="submission" date="2022-09" db="EMBL/GenBank/DDBJ databases">
        <authorList>
            <person name="Sun Q."/>
            <person name="Ohkuma M."/>
        </authorList>
    </citation>
    <scope>NUCLEOTIDE SEQUENCE</scope>
    <source>
        <strain evidence="2">JCM 13583</strain>
    </source>
</reference>
<gene>
    <name evidence="2" type="primary">crtZ</name>
    <name evidence="2" type="ORF">GCM10007108_11490</name>
</gene>
<organism evidence="2 3">
    <name type="scientific">Thermogymnomonas acidicola</name>
    <dbReference type="NCBI Taxonomy" id="399579"/>
    <lineage>
        <taxon>Archaea</taxon>
        <taxon>Methanobacteriati</taxon>
        <taxon>Thermoplasmatota</taxon>
        <taxon>Thermoplasmata</taxon>
        <taxon>Thermoplasmatales</taxon>
        <taxon>Thermogymnomonas</taxon>
    </lineage>
</organism>
<protein>
    <submittedName>
        <fullName evidence="2">Beta-carotene hydroxylase</fullName>
    </submittedName>
</protein>
<accession>A0AA37BRM2</accession>
<dbReference type="Proteomes" id="UP000632195">
    <property type="component" value="Unassembled WGS sequence"/>
</dbReference>
<keyword evidence="1" id="KW-0472">Membrane</keyword>
<evidence type="ECO:0000313" key="3">
    <source>
        <dbReference type="Proteomes" id="UP000632195"/>
    </source>
</evidence>
<name>A0AA37BRM2_9ARCH</name>
<dbReference type="EMBL" id="BMNY01000001">
    <property type="protein sequence ID" value="GGM75267.1"/>
    <property type="molecule type" value="Genomic_DNA"/>
</dbReference>
<proteinExistence type="predicted"/>
<keyword evidence="1" id="KW-0812">Transmembrane</keyword>
<evidence type="ECO:0000256" key="1">
    <source>
        <dbReference type="SAM" id="Phobius"/>
    </source>
</evidence>
<feature type="transmembrane region" description="Helical" evidence="1">
    <location>
        <begin position="78"/>
        <end position="106"/>
    </location>
</feature>
<dbReference type="RefSeq" id="WP_188681055.1">
    <property type="nucleotide sequence ID" value="NZ_BMNY01000001.1"/>
</dbReference>
<evidence type="ECO:0000313" key="2">
    <source>
        <dbReference type="EMBL" id="GGM75267.1"/>
    </source>
</evidence>